<dbReference type="Proteomes" id="UP000774000">
    <property type="component" value="Unassembled WGS sequence"/>
</dbReference>
<dbReference type="InterPro" id="IPR000286">
    <property type="entry name" value="HDACs"/>
</dbReference>
<organism evidence="3 4">
    <name type="scientific">Halanaerobacter jeridensis</name>
    <dbReference type="NCBI Taxonomy" id="706427"/>
    <lineage>
        <taxon>Bacteria</taxon>
        <taxon>Bacillati</taxon>
        <taxon>Bacillota</taxon>
        <taxon>Clostridia</taxon>
        <taxon>Halanaerobiales</taxon>
        <taxon>Halobacteroidaceae</taxon>
        <taxon>Halanaerobacter</taxon>
    </lineage>
</organism>
<sequence length="441" mass="49659">MQEAKNKLGLIFFPAFDWSISPTHPEREERLLYTKDQIEEEGIFDIAGIEEYNPEIASIQDVNRTHFCIPKTDQIVTKPHLISAGGAIKAADLVMQDEVDSAFAIIRPPGHHAFKITHGTRGFCTINNEAIMVDYIRQEYGSELKIAIVDTDAHHADGTQDIFYDDPNVLHICLHQDGHTLFPGTGFKEDLGGPTAKSYTLNLALPPNTTDQGLHYALDNLILPVLDDFNPDLVINSAGQDNHFSDPLTNMQITAQGYAQLNDKLDPDLAIMQGGYAIETALPYTNLGIILAMAGLDYSNIIEPNYSPEIKEQAPEITKEIEQQVEFLLKKWEQREELISKELAQGEYKTTTKRITYDTDRISDQQKIKKRLCSQCSGIKITQSQASPVNYGTVKTIEIPFNACKQCKKEAYQEYETTKDNDDFDYCYLQDKTADKTIQPQ</sequence>
<dbReference type="InterPro" id="IPR037138">
    <property type="entry name" value="His_deacetylse_dom_sf"/>
</dbReference>
<dbReference type="RefSeq" id="WP_204702293.1">
    <property type="nucleotide sequence ID" value="NZ_JAFBDQ010000014.1"/>
</dbReference>
<accession>A0A939BQ11</accession>
<dbReference type="PANTHER" id="PTHR10625">
    <property type="entry name" value="HISTONE DEACETYLASE HDAC1-RELATED"/>
    <property type="match status" value="1"/>
</dbReference>
<evidence type="ECO:0000313" key="4">
    <source>
        <dbReference type="Proteomes" id="UP000774000"/>
    </source>
</evidence>
<dbReference type="SUPFAM" id="SSF52768">
    <property type="entry name" value="Arginase/deacetylase"/>
    <property type="match status" value="1"/>
</dbReference>
<dbReference type="Gene3D" id="3.40.800.20">
    <property type="entry name" value="Histone deacetylase domain"/>
    <property type="match status" value="1"/>
</dbReference>
<dbReference type="InterPro" id="IPR023696">
    <property type="entry name" value="Ureohydrolase_dom_sf"/>
</dbReference>
<dbReference type="InterPro" id="IPR023801">
    <property type="entry name" value="His_deacetylse_dom"/>
</dbReference>
<dbReference type="Pfam" id="PF00850">
    <property type="entry name" value="Hist_deacetyl"/>
    <property type="match status" value="1"/>
</dbReference>
<comment type="similarity">
    <text evidence="1">Belongs to the histone deacetylase family.</text>
</comment>
<dbReference type="PANTHER" id="PTHR10625:SF10">
    <property type="entry name" value="HISTONE DEACETYLASE HDAC1"/>
    <property type="match status" value="1"/>
</dbReference>
<name>A0A939BQ11_9FIRM</name>
<dbReference type="GO" id="GO:0004407">
    <property type="term" value="F:histone deacetylase activity"/>
    <property type="evidence" value="ECO:0007669"/>
    <property type="project" value="TreeGrafter"/>
</dbReference>
<dbReference type="GO" id="GO:0040029">
    <property type="term" value="P:epigenetic regulation of gene expression"/>
    <property type="evidence" value="ECO:0007669"/>
    <property type="project" value="TreeGrafter"/>
</dbReference>
<dbReference type="CDD" id="cd09992">
    <property type="entry name" value="HDAC_classII"/>
    <property type="match status" value="1"/>
</dbReference>
<dbReference type="PRINTS" id="PR01270">
    <property type="entry name" value="HDASUPER"/>
</dbReference>
<feature type="domain" description="Histone deacetylase" evidence="2">
    <location>
        <begin position="81"/>
        <end position="279"/>
    </location>
</feature>
<dbReference type="EMBL" id="JAFBDQ010000014">
    <property type="protein sequence ID" value="MBM7557543.1"/>
    <property type="molecule type" value="Genomic_DNA"/>
</dbReference>
<evidence type="ECO:0000259" key="2">
    <source>
        <dbReference type="Pfam" id="PF00850"/>
    </source>
</evidence>
<comment type="caution">
    <text evidence="3">The sequence shown here is derived from an EMBL/GenBank/DDBJ whole genome shotgun (WGS) entry which is preliminary data.</text>
</comment>
<reference evidence="3" key="1">
    <citation type="submission" date="2021-01" db="EMBL/GenBank/DDBJ databases">
        <title>Genomic Encyclopedia of Type Strains, Phase IV (KMG-IV): sequencing the most valuable type-strain genomes for metagenomic binning, comparative biology and taxonomic classification.</title>
        <authorList>
            <person name="Goeker M."/>
        </authorList>
    </citation>
    <scope>NUCLEOTIDE SEQUENCE</scope>
    <source>
        <strain evidence="3">DSM 23230</strain>
    </source>
</reference>
<protein>
    <submittedName>
        <fullName evidence="3">Acetoin utilization deacetylase AcuC-like enzyme</fullName>
    </submittedName>
</protein>
<evidence type="ECO:0000256" key="1">
    <source>
        <dbReference type="ARBA" id="ARBA00005947"/>
    </source>
</evidence>
<proteinExistence type="inferred from homology"/>
<gene>
    <name evidence="3" type="ORF">JOC47_002409</name>
</gene>
<keyword evidence="4" id="KW-1185">Reference proteome</keyword>
<evidence type="ECO:0000313" key="3">
    <source>
        <dbReference type="EMBL" id="MBM7557543.1"/>
    </source>
</evidence>
<dbReference type="AlphaFoldDB" id="A0A939BQ11"/>